<dbReference type="STRING" id="56193.YP76_07055"/>
<protein>
    <submittedName>
        <fullName evidence="1">Uncharacterized protein</fullName>
    </submittedName>
</protein>
<dbReference type="PATRIC" id="fig|56193.3.peg.1461"/>
<accession>A0A0M3AS53</accession>
<evidence type="ECO:0000313" key="2">
    <source>
        <dbReference type="Proteomes" id="UP000033874"/>
    </source>
</evidence>
<keyword evidence="2" id="KW-1185">Reference proteome</keyword>
<sequence>MGDLLYVVIGTRLYGVDQNGFATDVGEILGSNTVTMADNGFQLAICAAPYGYVLAGDVIVEPDGLPLVSDVEYIDSYFVWSIYNSDQCIYSGIADGVSYDALDVFTAEGSPDGIVGIIADHRELHLYGEKTVEIFYNSGGADNVFERQGNAFIERGCFDRDSIVKIDNSVQFLGDDRVVYRLEGYNPLRISTHAIEYRLRNATWARAFTYTQEGHKFYVLNTDQGTFAYDLATGTWAERKSWQLANYRIGGAVSAWGQALLSDAYTGRIYRPDLDVCDENGDPIVVEIGLPTLEASRERVTMYAFEVYCETGVGLSTGQGSDPQIMLKYSDNGGRTYSSELWRSLGQIGEYRTRAIWRNLGQFRQRNIQLTISDPVRRLVMGYYADVR</sequence>
<evidence type="ECO:0000313" key="1">
    <source>
        <dbReference type="EMBL" id="KKW92685.1"/>
    </source>
</evidence>
<name>A0A0M3AS53_9SPHN</name>
<dbReference type="Proteomes" id="UP000033874">
    <property type="component" value="Unassembled WGS sequence"/>
</dbReference>
<organism evidence="1 2">
    <name type="scientific">Sphingobium chungbukense</name>
    <dbReference type="NCBI Taxonomy" id="56193"/>
    <lineage>
        <taxon>Bacteria</taxon>
        <taxon>Pseudomonadati</taxon>
        <taxon>Pseudomonadota</taxon>
        <taxon>Alphaproteobacteria</taxon>
        <taxon>Sphingomonadales</taxon>
        <taxon>Sphingomonadaceae</taxon>
        <taxon>Sphingobium</taxon>
    </lineage>
</organism>
<proteinExistence type="predicted"/>
<dbReference type="AlphaFoldDB" id="A0A0M3AS53"/>
<reference evidence="1 2" key="1">
    <citation type="submission" date="2015-04" db="EMBL/GenBank/DDBJ databases">
        <title>Genome sequence of aromatic hydrocarbons-degrading Sphingobium chungbukense DJ77.</title>
        <authorList>
            <person name="Kim Y.-C."/>
            <person name="Chae J.-C."/>
        </authorList>
    </citation>
    <scope>NUCLEOTIDE SEQUENCE [LARGE SCALE GENOMIC DNA]</scope>
    <source>
        <strain evidence="1 2">DJ77</strain>
    </source>
</reference>
<comment type="caution">
    <text evidence="1">The sequence shown here is derived from an EMBL/GenBank/DDBJ whole genome shotgun (WGS) entry which is preliminary data.</text>
</comment>
<dbReference type="EMBL" id="LBIC01000003">
    <property type="protein sequence ID" value="KKW92685.1"/>
    <property type="molecule type" value="Genomic_DNA"/>
</dbReference>
<gene>
    <name evidence="1" type="ORF">YP76_07055</name>
</gene>